<dbReference type="EMBL" id="FNOP01000013">
    <property type="protein sequence ID" value="SDX10512.1"/>
    <property type="molecule type" value="Genomic_DNA"/>
</dbReference>
<comment type="cofactor">
    <cofactor evidence="1">
        <name>FAD</name>
        <dbReference type="ChEBI" id="CHEBI:57692"/>
    </cofactor>
</comment>
<reference evidence="6 7" key="1">
    <citation type="submission" date="2016-10" db="EMBL/GenBank/DDBJ databases">
        <authorList>
            <person name="Varghese N."/>
            <person name="Submissions S."/>
        </authorList>
    </citation>
    <scope>NUCLEOTIDE SEQUENCE [LARGE SCALE GENOMIC DNA]</scope>
    <source>
        <strain evidence="6 7">WCC6</strain>
    </source>
</reference>
<protein>
    <recommendedName>
        <fullName evidence="8">NAD(P)/FAD-dependent oxidoreductase</fullName>
    </recommendedName>
</protein>
<dbReference type="AlphaFoldDB" id="A0A1H2YZ85"/>
<dbReference type="Pfam" id="PF22780">
    <property type="entry name" value="HI0933_like_1st"/>
    <property type="match status" value="1"/>
</dbReference>
<dbReference type="Pfam" id="PF03486">
    <property type="entry name" value="HI0933_like"/>
    <property type="match status" value="1"/>
</dbReference>
<dbReference type="RefSeq" id="WP_074707043.1">
    <property type="nucleotide sequence ID" value="NZ_FNOP01000013.1"/>
</dbReference>
<comment type="caution">
    <text evidence="6">The sequence shown here is derived from an EMBL/GenBank/DDBJ whole genome shotgun (WGS) entry which is preliminary data.</text>
</comment>
<evidence type="ECO:0000259" key="5">
    <source>
        <dbReference type="Pfam" id="PF22780"/>
    </source>
</evidence>
<dbReference type="Proteomes" id="UP000182379">
    <property type="component" value="Unassembled WGS sequence"/>
</dbReference>
<feature type="domain" description="RsdA/BaiN/AoA(So)-like insert" evidence="5">
    <location>
        <begin position="191"/>
        <end position="356"/>
    </location>
</feature>
<gene>
    <name evidence="6" type="ORF">SAMN05216495_11317</name>
</gene>
<dbReference type="PRINTS" id="PR00411">
    <property type="entry name" value="PNDRDTASEI"/>
</dbReference>
<evidence type="ECO:0000256" key="1">
    <source>
        <dbReference type="ARBA" id="ARBA00001974"/>
    </source>
</evidence>
<sequence length="420" mass="45067">MTRVIVVGAGAAGILAAIKAAENGARVLLLEKMAMPGRKLMITGKGRCNITNACDMRDMIPMIPGNGKFLFGAFHTFTNRDIMELLEENGLPVKVERGGRVFPQSDRALDVVDTLKKILRKKKVELRTNTRVRDLVLEGGRVTGVVTGDGRTLAADAVVITTGGASYPRTGSTGDGYGLAREAGHTIVTPRPALVPLESDDPEIRALQGLSLRNVRGTLLQGSRVLGQEFGEMLFTHFGVSGPIILTLSRAASTAWKKDPQAILDLAIDLKPALTPEQLDARIQRDFAKYSRKQLKAGLHDLLPQSLIPVIIDAACLKPEQEVNQITRKERQRLVETLKAFMVPLSGTRPLAEAIVTAGGVSTKEISPSTFASKKVPNLYFAGEVMDVDGYTGGYNLQAAFSSGCVAGTHAALDGKEESV</sequence>
<dbReference type="Gene3D" id="1.10.8.260">
    <property type="entry name" value="HI0933 insert domain-like"/>
    <property type="match status" value="1"/>
</dbReference>
<dbReference type="NCBIfam" id="TIGR00275">
    <property type="entry name" value="aminoacetone oxidase family FAD-binding enzyme"/>
    <property type="match status" value="1"/>
</dbReference>
<dbReference type="Gene3D" id="2.40.30.10">
    <property type="entry name" value="Translation factors"/>
    <property type="match status" value="1"/>
</dbReference>
<dbReference type="InterPro" id="IPR036188">
    <property type="entry name" value="FAD/NAD-bd_sf"/>
</dbReference>
<dbReference type="PRINTS" id="PR00368">
    <property type="entry name" value="FADPNR"/>
</dbReference>
<evidence type="ECO:0000313" key="7">
    <source>
        <dbReference type="Proteomes" id="UP000182379"/>
    </source>
</evidence>
<evidence type="ECO:0000256" key="3">
    <source>
        <dbReference type="ARBA" id="ARBA00022827"/>
    </source>
</evidence>
<feature type="domain" description="RsdA/BaiN/AoA(So)-like Rossmann fold-like" evidence="4">
    <location>
        <begin position="3"/>
        <end position="409"/>
    </location>
</feature>
<dbReference type="PANTHER" id="PTHR42887:SF2">
    <property type="entry name" value="OS12G0638800 PROTEIN"/>
    <property type="match status" value="1"/>
</dbReference>
<dbReference type="PANTHER" id="PTHR42887">
    <property type="entry name" value="OS12G0638800 PROTEIN"/>
    <property type="match status" value="1"/>
</dbReference>
<evidence type="ECO:0000259" key="4">
    <source>
        <dbReference type="Pfam" id="PF03486"/>
    </source>
</evidence>
<dbReference type="InterPro" id="IPR004792">
    <property type="entry name" value="BaiN-like"/>
</dbReference>
<dbReference type="InterPro" id="IPR057661">
    <property type="entry name" value="RsdA/BaiN/AoA(So)_Rossmann"/>
</dbReference>
<dbReference type="InterPro" id="IPR055178">
    <property type="entry name" value="RsdA/BaiN/AoA(So)-like_dom"/>
</dbReference>
<name>A0A1H2YZ85_ACIFE</name>
<proteinExistence type="predicted"/>
<evidence type="ECO:0008006" key="8">
    <source>
        <dbReference type="Google" id="ProtNLM"/>
    </source>
</evidence>
<evidence type="ECO:0000256" key="2">
    <source>
        <dbReference type="ARBA" id="ARBA00022630"/>
    </source>
</evidence>
<accession>A0A1H2YZ85</accession>
<organism evidence="6 7">
    <name type="scientific">Acidaminococcus fermentans</name>
    <dbReference type="NCBI Taxonomy" id="905"/>
    <lineage>
        <taxon>Bacteria</taxon>
        <taxon>Bacillati</taxon>
        <taxon>Bacillota</taxon>
        <taxon>Negativicutes</taxon>
        <taxon>Acidaminococcales</taxon>
        <taxon>Acidaminococcaceae</taxon>
        <taxon>Acidaminococcus</taxon>
    </lineage>
</organism>
<keyword evidence="3" id="KW-0274">FAD</keyword>
<dbReference type="SUPFAM" id="SSF51905">
    <property type="entry name" value="FAD/NAD(P)-binding domain"/>
    <property type="match status" value="1"/>
</dbReference>
<dbReference type="Gene3D" id="3.50.50.60">
    <property type="entry name" value="FAD/NAD(P)-binding domain"/>
    <property type="match status" value="1"/>
</dbReference>
<evidence type="ECO:0000313" key="6">
    <source>
        <dbReference type="EMBL" id="SDX10512.1"/>
    </source>
</evidence>
<dbReference type="SUPFAM" id="SSF160996">
    <property type="entry name" value="HI0933 insert domain-like"/>
    <property type="match status" value="1"/>
</dbReference>
<keyword evidence="2" id="KW-0285">Flavoprotein</keyword>
<dbReference type="InterPro" id="IPR023166">
    <property type="entry name" value="BaiN-like_dom_sf"/>
</dbReference>